<name>A0ABS4S7F2_9BACI</name>
<gene>
    <name evidence="2" type="ORF">J2Z81_001359</name>
</gene>
<comment type="caution">
    <text evidence="2">The sequence shown here is derived from an EMBL/GenBank/DDBJ whole genome shotgun (WGS) entry which is preliminary data.</text>
</comment>
<proteinExistence type="predicted"/>
<dbReference type="EMBL" id="JAGIKX010000008">
    <property type="protein sequence ID" value="MBP2257411.1"/>
    <property type="molecule type" value="Genomic_DNA"/>
</dbReference>
<feature type="region of interest" description="Disordered" evidence="1">
    <location>
        <begin position="1"/>
        <end position="42"/>
    </location>
</feature>
<evidence type="ECO:0000313" key="3">
    <source>
        <dbReference type="Proteomes" id="UP001519294"/>
    </source>
</evidence>
<dbReference type="RefSeq" id="WP_029271043.1">
    <property type="nucleotide sequence ID" value="NZ_JAGIKX010000008.1"/>
</dbReference>
<accession>A0ABS4S7F2</accession>
<reference evidence="2 3" key="1">
    <citation type="submission" date="2021-03" db="EMBL/GenBank/DDBJ databases">
        <title>Genomic Encyclopedia of Type Strains, Phase IV (KMG-IV): sequencing the most valuable type-strain genomes for metagenomic binning, comparative biology and taxonomic classification.</title>
        <authorList>
            <person name="Goeker M."/>
        </authorList>
    </citation>
    <scope>NUCLEOTIDE SEQUENCE [LARGE SCALE GENOMIC DNA]</scope>
    <source>
        <strain evidence="2 3">DSM 25790</strain>
    </source>
</reference>
<keyword evidence="3" id="KW-1185">Reference proteome</keyword>
<dbReference type="Pfam" id="PF14179">
    <property type="entry name" value="YppG"/>
    <property type="match status" value="1"/>
</dbReference>
<evidence type="ECO:0008006" key="4">
    <source>
        <dbReference type="Google" id="ProtNLM"/>
    </source>
</evidence>
<sequence>MHFQKKPSQNDDRPMGHPFDMMFGIRPPSSQQPPPTNQTTQSDLLNQMMSEFKTPEGDWDMDKLFSTAEKTRELAGQLKQMGSGVFSLLKNK</sequence>
<dbReference type="InterPro" id="IPR025555">
    <property type="entry name" value="YppG"/>
</dbReference>
<dbReference type="Proteomes" id="UP001519294">
    <property type="component" value="Unassembled WGS sequence"/>
</dbReference>
<evidence type="ECO:0000313" key="2">
    <source>
        <dbReference type="EMBL" id="MBP2257411.1"/>
    </source>
</evidence>
<evidence type="ECO:0000256" key="1">
    <source>
        <dbReference type="SAM" id="MobiDB-lite"/>
    </source>
</evidence>
<organism evidence="2 3">
    <name type="scientific">Virgibacillus alimentarius</name>
    <dbReference type="NCBI Taxonomy" id="698769"/>
    <lineage>
        <taxon>Bacteria</taxon>
        <taxon>Bacillati</taxon>
        <taxon>Bacillota</taxon>
        <taxon>Bacilli</taxon>
        <taxon>Bacillales</taxon>
        <taxon>Bacillaceae</taxon>
        <taxon>Virgibacillus</taxon>
    </lineage>
</organism>
<protein>
    <recommendedName>
        <fullName evidence="4">Spore coat protein</fullName>
    </recommendedName>
</protein>